<evidence type="ECO:0000313" key="1">
    <source>
        <dbReference type="EMBL" id="GAH67248.1"/>
    </source>
</evidence>
<dbReference type="AlphaFoldDB" id="X1JBU9"/>
<sequence length="150" mass="17005">MMRGAKVEEAQSPMPKTWPLTLLADKLNAGPPLISEICSCLDNIDAGAAFLELIEVFLPEHEEEIMMEPRNRRVYRFGYLFGKQYYPLPLNTSCGTRALLEGMPVELLGMSYSAYHGLALRPGYLLLLALVIYPYEGDWRDEDDDNVPFD</sequence>
<feature type="non-terminal residue" evidence="1">
    <location>
        <position position="150"/>
    </location>
</feature>
<name>X1JBU9_9ZZZZ</name>
<comment type="caution">
    <text evidence="1">The sequence shown here is derived from an EMBL/GenBank/DDBJ whole genome shotgun (WGS) entry which is preliminary data.</text>
</comment>
<organism evidence="1">
    <name type="scientific">marine sediment metagenome</name>
    <dbReference type="NCBI Taxonomy" id="412755"/>
    <lineage>
        <taxon>unclassified sequences</taxon>
        <taxon>metagenomes</taxon>
        <taxon>ecological metagenomes</taxon>
    </lineage>
</organism>
<gene>
    <name evidence="1" type="ORF">S03H2_54504</name>
</gene>
<reference evidence="1" key="1">
    <citation type="journal article" date="2014" name="Front. Microbiol.">
        <title>High frequency of phylogenetically diverse reductive dehalogenase-homologous genes in deep subseafloor sedimentary metagenomes.</title>
        <authorList>
            <person name="Kawai M."/>
            <person name="Futagami T."/>
            <person name="Toyoda A."/>
            <person name="Takaki Y."/>
            <person name="Nishi S."/>
            <person name="Hori S."/>
            <person name="Arai W."/>
            <person name="Tsubouchi T."/>
            <person name="Morono Y."/>
            <person name="Uchiyama I."/>
            <person name="Ito T."/>
            <person name="Fujiyama A."/>
            <person name="Inagaki F."/>
            <person name="Takami H."/>
        </authorList>
    </citation>
    <scope>NUCLEOTIDE SEQUENCE</scope>
    <source>
        <strain evidence="1">Expedition CK06-06</strain>
    </source>
</reference>
<proteinExistence type="predicted"/>
<accession>X1JBU9</accession>
<dbReference type="EMBL" id="BARU01034756">
    <property type="protein sequence ID" value="GAH67248.1"/>
    <property type="molecule type" value="Genomic_DNA"/>
</dbReference>
<protein>
    <submittedName>
        <fullName evidence="1">Uncharacterized protein</fullName>
    </submittedName>
</protein>